<reference evidence="8" key="1">
    <citation type="submission" date="2022-11" db="UniProtKB">
        <authorList>
            <consortium name="WormBaseParasite"/>
        </authorList>
    </citation>
    <scope>IDENTIFICATION</scope>
</reference>
<dbReference type="WBParaSite" id="nRc.2.0.1.t17000-RA">
    <property type="protein sequence ID" value="nRc.2.0.1.t17000-RA"/>
    <property type="gene ID" value="nRc.2.0.1.g17000"/>
</dbReference>
<dbReference type="Pfam" id="PF15519">
    <property type="entry name" value="RBM39linker"/>
    <property type="match status" value="1"/>
</dbReference>
<dbReference type="FunFam" id="3.30.70.330:FF:000080">
    <property type="entry name" value="RNA-binding protein 39 isoform X1"/>
    <property type="match status" value="1"/>
</dbReference>
<accession>A0A915IT03</accession>
<evidence type="ECO:0000313" key="8">
    <source>
        <dbReference type="WBParaSite" id="nRc.2.0.1.t17000-RA"/>
    </source>
</evidence>
<dbReference type="PROSITE" id="PS50102">
    <property type="entry name" value="RRM"/>
    <property type="match status" value="2"/>
</dbReference>
<evidence type="ECO:0000259" key="6">
    <source>
        <dbReference type="PROSITE" id="PS50102"/>
    </source>
</evidence>
<dbReference type="CDD" id="cd12285">
    <property type="entry name" value="RRM3_RBM39_like"/>
    <property type="match status" value="1"/>
</dbReference>
<dbReference type="NCBIfam" id="TIGR01622">
    <property type="entry name" value="SF-CC1"/>
    <property type="match status" value="1"/>
</dbReference>
<evidence type="ECO:0000313" key="7">
    <source>
        <dbReference type="Proteomes" id="UP000887565"/>
    </source>
</evidence>
<dbReference type="InterPro" id="IPR006509">
    <property type="entry name" value="RBM39_SF"/>
</dbReference>
<keyword evidence="2" id="KW-0677">Repeat</keyword>
<proteinExistence type="predicted"/>
<dbReference type="GO" id="GO:0006397">
    <property type="term" value="P:mRNA processing"/>
    <property type="evidence" value="ECO:0007669"/>
    <property type="project" value="InterPro"/>
</dbReference>
<keyword evidence="1" id="KW-0597">Phosphoprotein</keyword>
<dbReference type="InterPro" id="IPR029123">
    <property type="entry name" value="RBM39_linker"/>
</dbReference>
<dbReference type="InterPro" id="IPR000504">
    <property type="entry name" value="RRM_dom"/>
</dbReference>
<feature type="domain" description="RRM" evidence="6">
    <location>
        <begin position="287"/>
        <end position="373"/>
    </location>
</feature>
<keyword evidence="7" id="KW-1185">Reference proteome</keyword>
<feature type="compositionally biased region" description="Polar residues" evidence="5">
    <location>
        <begin position="14"/>
        <end position="23"/>
    </location>
</feature>
<dbReference type="InterPro" id="IPR012677">
    <property type="entry name" value="Nucleotide-bd_a/b_plait_sf"/>
</dbReference>
<evidence type="ECO:0000256" key="4">
    <source>
        <dbReference type="PROSITE-ProRule" id="PRU00176"/>
    </source>
</evidence>
<name>A0A915IT03_ROMCU</name>
<evidence type="ECO:0000256" key="1">
    <source>
        <dbReference type="ARBA" id="ARBA00022553"/>
    </source>
</evidence>
<evidence type="ECO:0000256" key="3">
    <source>
        <dbReference type="ARBA" id="ARBA00022884"/>
    </source>
</evidence>
<dbReference type="Pfam" id="PF00076">
    <property type="entry name" value="RRM_1"/>
    <property type="match status" value="2"/>
</dbReference>
<evidence type="ECO:0000256" key="2">
    <source>
        <dbReference type="ARBA" id="ARBA00022737"/>
    </source>
</evidence>
<keyword evidence="3 4" id="KW-0694">RNA-binding</keyword>
<sequence>MRTLGSTRGEGDGQHQTTKYISNSRSRDRRDDRPRDREDRRRHRSRSRSRDRRRSSRSRSRGDRRRSRSRSRQRDSERYRGGGGGSPPPYRRRSSPSGYGGPTSGAAPQSGPPVRKLPGPERRDVMPFTPRYSPPRGVDVNAELTPEDRDMRTIFCMQLARTIRPRDLEEFFSSVGRRFFKPIVAKIVFSGALPQNPPGGAIRAILNLSAGYSEVRDVRIITDSKTRRSKGIGYVEFWDTESVPLALGLTGQRLLGAPIVIQPTQSEKNRMASAALLQSMNQAKGPMKLYVGSLHFNITEEMLRGIFEPFGKIDSIQLLRDPETNRSRGYGFVTHAFFLFFKYHTSEDAKRAMEQLNGFELAGRPIKVANVNEQPSTGGGGGGSAVHSLDSDDTDRTGIDLGTTGRLQLMAKLAEDTLNYFDGTGMQLPQVAQQMLNMQNQSQAAIPPITTQCFMLSNMFDPAQETAPNWEIDIREDVIEECNKHGGVVHIFVDKASPQGNVYVKCPSIATAFASGPPKILDNH</sequence>
<dbReference type="GO" id="GO:0003723">
    <property type="term" value="F:RNA binding"/>
    <property type="evidence" value="ECO:0007669"/>
    <property type="project" value="UniProtKB-UniRule"/>
</dbReference>
<organism evidence="7 8">
    <name type="scientific">Romanomermis culicivorax</name>
    <name type="common">Nematode worm</name>
    <dbReference type="NCBI Taxonomy" id="13658"/>
    <lineage>
        <taxon>Eukaryota</taxon>
        <taxon>Metazoa</taxon>
        <taxon>Ecdysozoa</taxon>
        <taxon>Nematoda</taxon>
        <taxon>Enoplea</taxon>
        <taxon>Dorylaimia</taxon>
        <taxon>Mermithida</taxon>
        <taxon>Mermithoidea</taxon>
        <taxon>Mermithidae</taxon>
        <taxon>Romanomermis</taxon>
    </lineage>
</organism>
<dbReference type="InterPro" id="IPR035979">
    <property type="entry name" value="RBD_domain_sf"/>
</dbReference>
<dbReference type="SUPFAM" id="SSF54928">
    <property type="entry name" value="RNA-binding domain, RBD"/>
    <property type="match status" value="3"/>
</dbReference>
<dbReference type="GO" id="GO:0005634">
    <property type="term" value="C:nucleus"/>
    <property type="evidence" value="ECO:0007669"/>
    <property type="project" value="InterPro"/>
</dbReference>
<evidence type="ECO:0000256" key="5">
    <source>
        <dbReference type="SAM" id="MobiDB-lite"/>
    </source>
</evidence>
<dbReference type="PANTHER" id="PTHR48036">
    <property type="entry name" value="SPLICING FACTOR (PAD-1), PUTATIVE (AFU_ORTHOLOGUE AFUA_1G15810)-RELATED"/>
    <property type="match status" value="1"/>
</dbReference>
<protein>
    <submittedName>
        <fullName evidence="8">RRM domain-containing protein</fullName>
    </submittedName>
</protein>
<feature type="compositionally biased region" description="Basic and acidic residues" evidence="5">
    <location>
        <begin position="25"/>
        <end position="39"/>
    </location>
</feature>
<dbReference type="Gene3D" id="3.30.70.330">
    <property type="match status" value="3"/>
</dbReference>
<dbReference type="OMA" id="RYFAGNT"/>
<feature type="region of interest" description="Disordered" evidence="5">
    <location>
        <begin position="371"/>
        <end position="396"/>
    </location>
</feature>
<dbReference type="AlphaFoldDB" id="A0A915IT03"/>
<dbReference type="SMART" id="SM00360">
    <property type="entry name" value="RRM"/>
    <property type="match status" value="2"/>
</dbReference>
<dbReference type="Proteomes" id="UP000887565">
    <property type="component" value="Unplaced"/>
</dbReference>
<dbReference type="CDD" id="cd12284">
    <property type="entry name" value="RRM2_RBM23_RBM39"/>
    <property type="match status" value="1"/>
</dbReference>
<feature type="compositionally biased region" description="Basic residues" evidence="5">
    <location>
        <begin position="40"/>
        <end position="71"/>
    </location>
</feature>
<feature type="domain" description="RRM" evidence="6">
    <location>
        <begin position="186"/>
        <end position="266"/>
    </location>
</feature>
<feature type="region of interest" description="Disordered" evidence="5">
    <location>
        <begin position="1"/>
        <end position="142"/>
    </location>
</feature>
<dbReference type="CDD" id="cd12283">
    <property type="entry name" value="RRM1_RBM39_like"/>
    <property type="match status" value="1"/>
</dbReference>